<evidence type="ECO:0000313" key="1">
    <source>
        <dbReference type="EMBL" id="KAK2180259.1"/>
    </source>
</evidence>
<name>A0AAD9KYY8_RIDPI</name>
<protein>
    <submittedName>
        <fullName evidence="1">Uncharacterized protein</fullName>
    </submittedName>
</protein>
<gene>
    <name evidence="1" type="ORF">NP493_449g00000</name>
</gene>
<dbReference type="PROSITE" id="PS51257">
    <property type="entry name" value="PROKAR_LIPOPROTEIN"/>
    <property type="match status" value="1"/>
</dbReference>
<dbReference type="Proteomes" id="UP001209878">
    <property type="component" value="Unassembled WGS sequence"/>
</dbReference>
<organism evidence="1 2">
    <name type="scientific">Ridgeia piscesae</name>
    <name type="common">Tubeworm</name>
    <dbReference type="NCBI Taxonomy" id="27915"/>
    <lineage>
        <taxon>Eukaryota</taxon>
        <taxon>Metazoa</taxon>
        <taxon>Spiralia</taxon>
        <taxon>Lophotrochozoa</taxon>
        <taxon>Annelida</taxon>
        <taxon>Polychaeta</taxon>
        <taxon>Sedentaria</taxon>
        <taxon>Canalipalpata</taxon>
        <taxon>Sabellida</taxon>
        <taxon>Siboglinidae</taxon>
        <taxon>Ridgeia</taxon>
    </lineage>
</organism>
<dbReference type="AlphaFoldDB" id="A0AAD9KYY8"/>
<evidence type="ECO:0000313" key="2">
    <source>
        <dbReference type="Proteomes" id="UP001209878"/>
    </source>
</evidence>
<accession>A0AAD9KYY8</accession>
<dbReference type="EMBL" id="JAODUO010000451">
    <property type="protein sequence ID" value="KAK2180259.1"/>
    <property type="molecule type" value="Genomic_DNA"/>
</dbReference>
<proteinExistence type="predicted"/>
<sequence>MESSQKLTNTLSFSLSPSSLTASCKKMRFDSCKHYTRTPRVTKHSTCVTDTDTPHSLQPNYHIRHSDATRVSPQKLCLHRNL</sequence>
<comment type="caution">
    <text evidence="1">The sequence shown here is derived from an EMBL/GenBank/DDBJ whole genome shotgun (WGS) entry which is preliminary data.</text>
</comment>
<reference evidence="1" key="1">
    <citation type="journal article" date="2023" name="Mol. Biol. Evol.">
        <title>Third-Generation Sequencing Reveals the Adaptive Role of the Epigenome in Three Deep-Sea Polychaetes.</title>
        <authorList>
            <person name="Perez M."/>
            <person name="Aroh O."/>
            <person name="Sun Y."/>
            <person name="Lan Y."/>
            <person name="Juniper S.K."/>
            <person name="Young C.R."/>
            <person name="Angers B."/>
            <person name="Qian P.Y."/>
        </authorList>
    </citation>
    <scope>NUCLEOTIDE SEQUENCE</scope>
    <source>
        <strain evidence="1">R07B-5</strain>
    </source>
</reference>
<keyword evidence="2" id="KW-1185">Reference proteome</keyword>